<dbReference type="Gene3D" id="2.60.120.260">
    <property type="entry name" value="Galactose-binding domain-like"/>
    <property type="match status" value="1"/>
</dbReference>
<feature type="disulfide bond" evidence="17">
    <location>
        <begin position="696"/>
        <end position="705"/>
    </location>
</feature>
<reference evidence="25" key="2">
    <citation type="submission" date="2025-09" db="UniProtKB">
        <authorList>
            <consortium name="Ensembl"/>
        </authorList>
    </citation>
    <scope>IDENTIFICATION</scope>
</reference>
<evidence type="ECO:0000256" key="3">
    <source>
        <dbReference type="ARBA" id="ARBA00022530"/>
    </source>
</evidence>
<feature type="region of interest" description="Disordered" evidence="19">
    <location>
        <begin position="3241"/>
        <end position="3273"/>
    </location>
</feature>
<feature type="domain" description="Laminin EGF-like" evidence="22">
    <location>
        <begin position="675"/>
        <end position="720"/>
    </location>
</feature>
<dbReference type="InterPro" id="IPR008211">
    <property type="entry name" value="Laminin_N"/>
</dbReference>
<evidence type="ECO:0000313" key="25">
    <source>
        <dbReference type="Ensembl" id="ENSPSTP00000014781.1"/>
    </source>
</evidence>
<dbReference type="Pfam" id="PF06008">
    <property type="entry name" value="Laminin_I"/>
    <property type="match status" value="1"/>
</dbReference>
<dbReference type="GO" id="GO:0048732">
    <property type="term" value="P:gland development"/>
    <property type="evidence" value="ECO:0007669"/>
    <property type="project" value="UniProtKB-ARBA"/>
</dbReference>
<sequence length="3608" mass="394961">MARAAERGLRILVLLLGLGAGLPAAARPPASFPGDVNGHSLHPPYFNLAEGTRISASATCGEEAAGAAGSRRAVEDLYCKLVGGPLAGGDPNQTIQGQYCDICSSANSNKAHPITNAIDGTERWWQSPPLSRGLEFNQVNVTLDLGQLFHVAYVLIKFANSPRPDLWVLERSTDFGLTYEPWQYFASSKRDCIEKFGLQTVDRISKDDHAICTTEYSRIVPLENGEIVVSLVNGRPGAMNFSYSPLLRNFTKATNIRLRFLQTNTLLGHLMGKALRDPTVTRRYYYSIKDISIGGRCVCHGHADVCDAKDPSDPYRLQCDCQHNTCGGSCDRCCPGFNQFPWKPATADSANECQPCNCNGHAYDCYYDPEVDRHKASKSREDKYEGGGVCIDCQHHTTGVNCERCIPGYYRSPDHPIDSPYICYRCNCKSDFTDGTCEDLTGRCYCKPNYTGEHCDACAEGYLDFPHCYPVPAFAYNDTGEQVLPAGQIINCDCYAGGTEGNACRKDPRVGMCVCKPNFQGTHCDQCTPGHYGPLCQPCQCSGPGQYDGTCDSETGQCLCRTGFEGHSCDQCAPGYFNYPLCQLCGCSAVGTLPGGCDSSGRCFCRAEFAGPRCEQCSSGHHSYPHCYACSCDSRGAVDNNCSPAGQCRCHVNFAGHTCNQCALGFYGYPSCTPCQCSREGSLHSTCDQETGQCSCRPKVTGLRCDSCVPGAYGFPHCEVGSCNPAGLVTADPSLAPGSCACRAYVEGPACDRCKPLYWNLTPDNPYGCTSCKCETKGTISGIAECQQGNGQCFCKPNTCGQFCSACKDGYFSMENTNYFGCQGCRCDVGGSLGPSCEERSGACRCRQNTRGPTCTQPVRDHYFPDLHHLKFELEEGTTPAGRAVRFGYNPLEFEGFSWRGYAQMSSIQPKVVVTLNVTSPDLFRLVFRYVSRGSASVEGRVSVVEEGKFNICGNCTEQSKQIVFAPSTEPAFVTVPQNSFGEPFVLNPNTWSLIVEAEGVLLDYLVLLPSSYYEAPILQLKVTDPCTYQPAPEQATQNCLLYKYLSLDGFPAVAGVGAVCRLDNRLPRGCPTEQLTPSHPRMAMCSGNDVSIQLSLPVAQPGKYVLVVEYANPNALQEMCHDPAQGWPQNLCLSHSFLCRGVAVDSQSRLATFELTSEATIRFIADLADFFLHKVYLVPAEQFTMEFVEPKVHCISVHGMFSSNSSSCIPSRFLKLSQSVILEGGQALPLAPDVPLAQAVHVAPAGVPLEPAPRPPTAMDSTTELILLQPPQAAVVFNSRIQNLGRYAFILHYYQPNHPTFPVEVLINGGRIWQGQTNATFCPHGYGCRSLVVAEDQIVLDVTDNDLMVVVRVPEGKQLWLDYILVVPEDSYSSQYLQEEPLDKSYDFISSCGINSFYINPSTSSRFCRDSAISLSLFYNNGAQPCQCHEAGARGSQCEPFGGQCPCKSNVIGRECSRCATGYWGFPNCRPCDCGTRLCDEVTGQCICPPHTLKPECVVCEPQTFGCHPLIGCEDCNCSQPGVQELTELGCDVDSGQCKCKPNIIGRRCDLCAPGYYQYPSCRRCDCHPDGTEASVCDPVTGQCHCKENVEGPRCDQCRLGTFSLDASNPKGCTKCFCFGATNRCRSAVKYRAEFMDMNGWLLMSSDRQEVPTALNLREQLLHADLRNLLDAYQELYWVAPSSYHGDRVSSYGGHLRYELHSDPRRGDVFIPMESRPDVILKGNQMSIMFLEGSYPSPGEVHEGQLRLVESNFRHTETHNPVSREELMMVLANLEQLQIRALFSQLSSSVSLRRVVLEIATDTATGVPASNVELCFCPANYLGDSCQECAPGYYRDTKGLFLGKCIPCHCNGHSDQCLPGSGICLNCQHNTEGDHCEQCKDGYVSSHNADGSLQCVGCPCPLSVASNNFAIGCVHKGSSTQCLCKPGYAGPNCERCAPGYYGNPLVIGSSCQPCDCSGNTDPNMLFSSCDSLTGTCTGCMHHTAGVRCEVCAPGFYGDAVAAKNCTQCNCSPCGTDSCHPQTGQCFCKAGVTGQHCDHCEEGYYGFEGCSGCRRCDCDVGAVGSSCHAQTGQCHCLPGVSGSRCHQCAPGYWGFSERGCRKCECRGGSCDPRTGECTCSNGLTGKQCDVCMHNYEIPVANGPDSMRCEVCDSCVLLLLEDLQSIEMSFPSIRSQLVNLSASSIAWARLHSLNSTMATVAVRGRSGAAFCLFVLACWLDFSSLLFQNQLHLHFPADLARQMATFGAANMSTTSTEEFRQKMAEVERMLREMKERSLSGQEELARREHKEAQKLLHRVRSELHAHWESNQALVSSIQDWLAQHSSQLMDLRDALNEAVNKTRQTEDLNSLNRNNLEESQVDLHQVNPYCHATLRMAENALAKVSNFLQKMESAKEAYEKLAALLDGAKLPLTERVKKFSPASSKIPIVEQAEEHARLLDELARNLSSIIQGTNQDGFIQRAIDASNVYASIIEAVRKAERAAHDADEAAGEALMVCAVQMRESKIPSAAVQLFTPTHSEYMLFCFFLIAAIKGTLQTAKDKLADLRRKKEQLLSQLQSVQDMLGRDQEDTKETIQNAKAAATEANETAARVEDTLSTMKKNLDEWKDKYGGLRNEDLNQAVQDARKSVSSLESTIPLLLGKLSSLENRRNKNATVSENIVRIRQLITQARNAASKVKVPMKFNGSSGVQVRMPSNLQDLAAYTSLKFYIQNPEPRSQQDGAEEGRFVLYLGSREATGDYLGIVLKDRKVQWVYKLGNEEPASLTVDEEIGEQFAAININRILQYGQMSVIVERQTVHETKGDSVAKGEQGLLNLDPHNVVFYVGGYPPSFMPPPTLRYPNYRGCLELDTLNEEVVSLYNFQHTFQLDTTAEKPCARSKSTGDPWLTDGSYFDGTGYAEIKFESQFGTTKRFEQEIRIISYNGILFFLENQFLCLAIRDGKLVLYYDFNTGLEMAKPSSNSSSISSATNKAIQIFLLKMNNKKRILVRLERLTIFMVEQENSLENAVSYYLGGVPPAVLPPSLKALFPTGGPIRGCMKGLKALGKYVDLKRMNTVGVSYGCTSDLLVARSITVHGYGYLTLALKDVPGLRDFYSGFSFQTSQREGLLYHHSTQGTCQVSLQRGQLALNLLETKVTTENTYADDRTHYVAFYSDAQGVRLYVDDELQDTAAGARASRRQRRQQDGRALFQLGGSPEPGALSNLTGCIGNVFVKRRSEPQMVVDLQQNVESINVTMSWAPSALGGPRAAAGNLRRSRPPSARGEAHSVPNPRGLSPRAHRLPLAVMGGQGAPVIPCPRRSHFSLEVRLNSSNGLLFYVAGKRGTFMALFVSNGRFIFLVNIGGRRLRIRSKEKYHDQRWHTVSRALGFSKASQSHFALPSGFSHYTKPPALAPIFGPCRSSSAETRGLSLQGTSVSSFDGCLRNPQLDGKPLGTPSHTSGVTPCYEGALESGIFFAADGGSVTLGTPQQPGLDLEVTLEVRPHSASGLIFHIGTRKSHHLMLYMEETKVGGRMVTMRAYTGADELSTSVTCPSLCDGQWHTITGEGTALCPWGYCSAHIYWGQSSASTVSALPPLPHYVGCIRNLLVNRSHVNLPHTRTVRGSVGLKGCPVL</sequence>
<evidence type="ECO:0000256" key="13">
    <source>
        <dbReference type="ARBA" id="ARBA00072596"/>
    </source>
</evidence>
<dbReference type="GO" id="GO:0007411">
    <property type="term" value="P:axon guidance"/>
    <property type="evidence" value="ECO:0007669"/>
    <property type="project" value="TreeGrafter"/>
</dbReference>
<dbReference type="FunFam" id="2.10.25.10:FF:000034">
    <property type="entry name" value="Laminin subunit alpha 3"/>
    <property type="match status" value="1"/>
</dbReference>
<keyword evidence="2" id="KW-0964">Secreted</keyword>
<dbReference type="InterPro" id="IPR001791">
    <property type="entry name" value="Laminin_G"/>
</dbReference>
<feature type="disulfide bond" evidence="17">
    <location>
        <begin position="650"/>
        <end position="659"/>
    </location>
</feature>
<dbReference type="InterPro" id="IPR010307">
    <property type="entry name" value="Laminin_dom_II"/>
</dbReference>
<feature type="domain" description="Laminin EGF-like" evidence="22">
    <location>
        <begin position="2056"/>
        <end position="2102"/>
    </location>
</feature>
<dbReference type="FunFam" id="2.10.25.10:FF:000430">
    <property type="entry name" value="Laminin subunit alpha 5"/>
    <property type="match status" value="1"/>
</dbReference>
<dbReference type="SMART" id="SM00181">
    <property type="entry name" value="EGF"/>
    <property type="match status" value="15"/>
</dbReference>
<dbReference type="FunFam" id="2.10.25.10:FF:000083">
    <property type="entry name" value="Laminin subunit alpha"/>
    <property type="match status" value="2"/>
</dbReference>
<dbReference type="GO" id="GO:0005201">
    <property type="term" value="F:extracellular matrix structural constituent"/>
    <property type="evidence" value="ECO:0007669"/>
    <property type="project" value="TreeGrafter"/>
</dbReference>
<feature type="disulfide bond" evidence="17">
    <location>
        <begin position="1925"/>
        <end position="1934"/>
    </location>
</feature>
<evidence type="ECO:0000256" key="19">
    <source>
        <dbReference type="SAM" id="MobiDB-lite"/>
    </source>
</evidence>
<feature type="domain" description="Laminin G" evidence="21">
    <location>
        <begin position="3066"/>
        <end position="3235"/>
    </location>
</feature>
<dbReference type="GO" id="GO:0045202">
    <property type="term" value="C:synapse"/>
    <property type="evidence" value="ECO:0007669"/>
    <property type="project" value="UniProtKB-ARBA"/>
</dbReference>
<comment type="subcellular location">
    <subcellularLocation>
        <location evidence="1">Secreted</location>
        <location evidence="1">Extracellular space</location>
        <location evidence="1">Extracellular matrix</location>
        <location evidence="1">Basement membrane</location>
    </subcellularLocation>
</comment>
<dbReference type="Proteomes" id="UP000694428">
    <property type="component" value="Unplaced"/>
</dbReference>
<dbReference type="Pfam" id="PF24973">
    <property type="entry name" value="EGF_LMN_ATRN"/>
    <property type="match status" value="2"/>
</dbReference>
<feature type="domain" description="Laminin G" evidence="21">
    <location>
        <begin position="2678"/>
        <end position="2873"/>
    </location>
</feature>
<dbReference type="Pfam" id="PF00053">
    <property type="entry name" value="EGF_laminin"/>
    <property type="match status" value="18"/>
</dbReference>
<feature type="disulfide bond" evidence="17">
    <location>
        <begin position="1568"/>
        <end position="1585"/>
    </location>
</feature>
<keyword evidence="4 20" id="KW-0732">Signal</keyword>
<reference evidence="25" key="1">
    <citation type="submission" date="2025-08" db="UniProtKB">
        <authorList>
            <consortium name="Ensembl"/>
        </authorList>
    </citation>
    <scope>IDENTIFICATION</scope>
</reference>
<dbReference type="SUPFAM" id="SSF49899">
    <property type="entry name" value="Concanavalin A-like lectins/glucanases"/>
    <property type="match status" value="5"/>
</dbReference>
<feature type="disulfide bond" evidence="17">
    <location>
        <begin position="1429"/>
        <end position="1446"/>
    </location>
</feature>
<dbReference type="CDD" id="cd00055">
    <property type="entry name" value="EGF_Lam"/>
    <property type="match status" value="19"/>
</dbReference>
<dbReference type="GO" id="GO:0007155">
    <property type="term" value="P:cell adhesion"/>
    <property type="evidence" value="ECO:0007669"/>
    <property type="project" value="UniProtKB-KW"/>
</dbReference>
<evidence type="ECO:0000259" key="22">
    <source>
        <dbReference type="PROSITE" id="PS50027"/>
    </source>
</evidence>
<dbReference type="Pfam" id="PF00054">
    <property type="entry name" value="Laminin_G_1"/>
    <property type="match status" value="1"/>
</dbReference>
<dbReference type="Pfam" id="PF02210">
    <property type="entry name" value="Laminin_G_2"/>
    <property type="match status" value="3"/>
</dbReference>
<dbReference type="PROSITE" id="PS51115">
    <property type="entry name" value="LAMININ_IVA"/>
    <property type="match status" value="1"/>
</dbReference>
<dbReference type="InterPro" id="IPR050440">
    <property type="entry name" value="Laminin/Netrin_ECM"/>
</dbReference>
<dbReference type="PROSITE" id="PS01248">
    <property type="entry name" value="EGF_LAM_1"/>
    <property type="match status" value="9"/>
</dbReference>
<keyword evidence="5" id="KW-0677">Repeat</keyword>
<dbReference type="Gene3D" id="2.60.120.200">
    <property type="match status" value="5"/>
</dbReference>
<feature type="chain" id="PRO_5034735087" description="Laminin subunit alpha-5" evidence="20">
    <location>
        <begin position="27"/>
        <end position="3608"/>
    </location>
</feature>
<evidence type="ECO:0000256" key="15">
    <source>
        <dbReference type="ARBA" id="ARBA00078366"/>
    </source>
</evidence>
<feature type="disulfide bond" evidence="17">
    <location>
        <begin position="1587"/>
        <end position="1596"/>
    </location>
</feature>
<feature type="domain" description="Laminin EGF-like" evidence="22">
    <location>
        <begin position="492"/>
        <end position="538"/>
    </location>
</feature>
<dbReference type="InterPro" id="IPR000742">
    <property type="entry name" value="EGF"/>
</dbReference>
<dbReference type="FunFam" id="2.10.25.10:FF:000033">
    <property type="entry name" value="Laminin subunit alpha 2"/>
    <property type="match status" value="1"/>
</dbReference>
<keyword evidence="7" id="KW-0130">Cell adhesion</keyword>
<dbReference type="GO" id="GO:0005178">
    <property type="term" value="F:integrin binding"/>
    <property type="evidence" value="ECO:0007669"/>
    <property type="project" value="UniProtKB-ARBA"/>
</dbReference>
<dbReference type="FunFam" id="2.10.25.10:FF:000074">
    <property type="entry name" value="Laminin subunit alpha"/>
    <property type="match status" value="1"/>
</dbReference>
<feature type="disulfide bond" evidence="17">
    <location>
        <begin position="1541"/>
        <end position="1550"/>
    </location>
</feature>
<dbReference type="GO" id="GO:0060541">
    <property type="term" value="P:respiratory system development"/>
    <property type="evidence" value="ECO:0007669"/>
    <property type="project" value="UniProtKB-ARBA"/>
</dbReference>
<evidence type="ECO:0000256" key="12">
    <source>
        <dbReference type="ARBA" id="ARBA00063580"/>
    </source>
</evidence>
<feature type="domain" description="Laminin EGF-like" evidence="22">
    <location>
        <begin position="1566"/>
        <end position="1616"/>
    </location>
</feature>
<evidence type="ECO:0000256" key="17">
    <source>
        <dbReference type="PROSITE-ProRule" id="PRU00460"/>
    </source>
</evidence>
<dbReference type="FunFam" id="2.60.120.200:FF:000151">
    <property type="entry name" value="Laminin subunit alpha 5"/>
    <property type="match status" value="1"/>
</dbReference>
<feature type="coiled-coil region" evidence="18">
    <location>
        <begin position="2254"/>
        <end position="2339"/>
    </location>
</feature>
<dbReference type="GO" id="GO:0043259">
    <property type="term" value="C:laminin-10 complex"/>
    <property type="evidence" value="ECO:0007669"/>
    <property type="project" value="UniProtKB-ARBA"/>
</dbReference>
<evidence type="ECO:0000259" key="23">
    <source>
        <dbReference type="PROSITE" id="PS51115"/>
    </source>
</evidence>
<dbReference type="SMART" id="SM00282">
    <property type="entry name" value="LamG"/>
    <property type="match status" value="5"/>
</dbReference>
<dbReference type="GO" id="GO:0005576">
    <property type="term" value="C:extracellular region"/>
    <property type="evidence" value="ECO:0007669"/>
    <property type="project" value="UniProtKB-ARBA"/>
</dbReference>
<dbReference type="PROSITE" id="PS50025">
    <property type="entry name" value="LAM_G_DOMAIN"/>
    <property type="match status" value="5"/>
</dbReference>
<dbReference type="FunFam" id="2.10.25.10:FF:000454">
    <property type="entry name" value="Laminin subunit alpha 1"/>
    <property type="match status" value="1"/>
</dbReference>
<dbReference type="FunFam" id="2.60.120.200:FF:000209">
    <property type="entry name" value="Laminin subunit alpha 5"/>
    <property type="match status" value="1"/>
</dbReference>
<keyword evidence="6" id="KW-0084">Basement membrane</keyword>
<feature type="disulfide bond" evidence="17">
    <location>
        <begin position="515"/>
        <end position="524"/>
    </location>
</feature>
<feature type="disulfide bond" evidence="17">
    <location>
        <begin position="560"/>
        <end position="569"/>
    </location>
</feature>
<feature type="disulfide bond" evidence="17">
    <location>
        <begin position="1868"/>
        <end position="1877"/>
    </location>
</feature>
<feature type="domain" description="Laminin IV type A" evidence="23">
    <location>
        <begin position="1637"/>
        <end position="1815"/>
    </location>
</feature>
<keyword evidence="9 17" id="KW-1015">Disulfide bond</keyword>
<evidence type="ECO:0000259" key="21">
    <source>
        <dbReference type="PROSITE" id="PS50025"/>
    </source>
</evidence>
<evidence type="ECO:0000313" key="26">
    <source>
        <dbReference type="Proteomes" id="UP000694428"/>
    </source>
</evidence>
<evidence type="ECO:0000256" key="16">
    <source>
        <dbReference type="ARBA" id="ARBA00081617"/>
    </source>
</evidence>
<dbReference type="GO" id="GO:0035239">
    <property type="term" value="P:tube morphogenesis"/>
    <property type="evidence" value="ECO:0007669"/>
    <property type="project" value="UniProtKB-ARBA"/>
</dbReference>
<dbReference type="FunFam" id="2.10.25.10:FF:000090">
    <property type="entry name" value="laminin subunit alpha"/>
    <property type="match status" value="1"/>
</dbReference>
<feature type="domain" description="Laminin G" evidence="21">
    <location>
        <begin position="3266"/>
        <end position="3440"/>
    </location>
</feature>
<feature type="disulfide bond" evidence="17">
    <location>
        <begin position="1566"/>
        <end position="1578"/>
    </location>
</feature>
<dbReference type="PROSITE" id="PS00652">
    <property type="entry name" value="TNFR_NGFR_1"/>
    <property type="match status" value="1"/>
</dbReference>
<feature type="domain" description="Laminin G" evidence="21">
    <location>
        <begin position="2887"/>
        <end position="3059"/>
    </location>
</feature>
<dbReference type="Gene3D" id="2.170.300.10">
    <property type="entry name" value="Tie2 ligand-binding domain superfamily"/>
    <property type="match status" value="1"/>
</dbReference>
<dbReference type="InterPro" id="IPR013320">
    <property type="entry name" value="ConA-like_dom_sf"/>
</dbReference>
<keyword evidence="8 18" id="KW-0175">Coiled coil</keyword>
<feature type="domain" description="Laminin EGF-like" evidence="22">
    <location>
        <begin position="426"/>
        <end position="470"/>
    </location>
</feature>
<evidence type="ECO:0000256" key="8">
    <source>
        <dbReference type="ARBA" id="ARBA00023054"/>
    </source>
</evidence>
<dbReference type="FunFam" id="2.10.25.10:FF:000084">
    <property type="entry name" value="Laminin subunit alpha 3"/>
    <property type="match status" value="1"/>
</dbReference>
<dbReference type="PROSITE" id="PS00022">
    <property type="entry name" value="EGF_1"/>
    <property type="match status" value="2"/>
</dbReference>
<feature type="domain" description="Laminin EGF-like" evidence="22">
    <location>
        <begin position="1955"/>
        <end position="2008"/>
    </location>
</feature>
<feature type="disulfide bond" evidence="17">
    <location>
        <begin position="1448"/>
        <end position="1457"/>
    </location>
</feature>
<feature type="disulfide bond" evidence="17">
    <location>
        <begin position="1427"/>
        <end position="1439"/>
    </location>
</feature>
<accession>A0A8C9LBD2</accession>
<dbReference type="Ensembl" id="ENSPSTT00000015512.1">
    <property type="protein sequence ID" value="ENSPSTP00000014781.1"/>
    <property type="gene ID" value="ENSPSTG00000009311.1"/>
</dbReference>
<evidence type="ECO:0000256" key="9">
    <source>
        <dbReference type="ARBA" id="ARBA00023157"/>
    </source>
</evidence>
<dbReference type="SMART" id="SM00136">
    <property type="entry name" value="LamNT"/>
    <property type="match status" value="1"/>
</dbReference>
<evidence type="ECO:0000256" key="18">
    <source>
        <dbReference type="SAM" id="Coils"/>
    </source>
</evidence>
<feature type="domain" description="Laminin EGF-like" evidence="22">
    <location>
        <begin position="585"/>
        <end position="629"/>
    </location>
</feature>
<dbReference type="FunFam" id="2.10.25.10:FF:000437">
    <property type="entry name" value="Laminin subunit alpha 5"/>
    <property type="match status" value="1"/>
</dbReference>
<dbReference type="PROSITE" id="PS51117">
    <property type="entry name" value="LAMININ_NTER"/>
    <property type="match status" value="1"/>
</dbReference>
<feature type="disulfide bond" evidence="17">
    <location>
        <begin position="2076"/>
        <end position="2085"/>
    </location>
</feature>
<feature type="disulfide bond" evidence="17">
    <location>
        <begin position="675"/>
        <end position="687"/>
    </location>
</feature>
<dbReference type="FunFam" id="2.60.120.260:FF:000022">
    <property type="entry name" value="Laminin subunit alpha 5"/>
    <property type="match status" value="1"/>
</dbReference>
<feature type="disulfide bond" evidence="17">
    <location>
        <begin position="446"/>
        <end position="455"/>
    </location>
</feature>
<feature type="disulfide bond" evidence="17">
    <location>
        <begin position="605"/>
        <end position="614"/>
    </location>
</feature>
<keyword evidence="11 17" id="KW-0424">Laminin EGF-like domain</keyword>
<dbReference type="FunFam" id="2.10.25.10:FF:000069">
    <property type="entry name" value="Laminin subunit alpha 1"/>
    <property type="match status" value="1"/>
</dbReference>
<feature type="domain" description="Laminin EGF-like" evidence="22">
    <location>
        <begin position="1849"/>
        <end position="1898"/>
    </location>
</feature>
<dbReference type="InterPro" id="IPR000034">
    <property type="entry name" value="Laminin_IV"/>
</dbReference>
<dbReference type="PROSITE" id="PS50027">
    <property type="entry name" value="EGF_LAM_2"/>
    <property type="match status" value="14"/>
</dbReference>
<dbReference type="CDD" id="cd00110">
    <property type="entry name" value="LamG"/>
    <property type="match status" value="5"/>
</dbReference>
<feature type="coiled-coil region" evidence="18">
    <location>
        <begin position="2527"/>
        <end position="2633"/>
    </location>
</feature>
<feature type="disulfide bond" evidence="17">
    <location>
        <begin position="1980"/>
        <end position="1989"/>
    </location>
</feature>
<feature type="domain" description="Laminin N-terminal" evidence="24">
    <location>
        <begin position="37"/>
        <end position="296"/>
    </location>
</feature>
<keyword evidence="3" id="KW-0272">Extracellular matrix</keyword>
<dbReference type="FunFam" id="2.10.25.10:FF:000051">
    <property type="entry name" value="Laminin subunit alpha 4"/>
    <property type="match status" value="1"/>
</dbReference>
<dbReference type="PRINTS" id="PR00011">
    <property type="entry name" value="EGFLAMININ"/>
</dbReference>
<dbReference type="Gene3D" id="2.10.25.10">
    <property type="entry name" value="Laminin"/>
    <property type="match status" value="17"/>
</dbReference>
<feature type="domain" description="Laminin EGF-like" evidence="22">
    <location>
        <begin position="630"/>
        <end position="674"/>
    </location>
</feature>
<feature type="disulfide bond" evidence="17">
    <location>
        <begin position="492"/>
        <end position="504"/>
    </location>
</feature>
<dbReference type="FunFam" id="2.10.25.10:FF:000467">
    <property type="entry name" value="Laminin subunit alpha 5"/>
    <property type="match status" value="1"/>
</dbReference>
<comment type="subunit">
    <text evidence="12">Laminin is a complex glycoprotein, consisting of three different polypeptide chains (alpha, beta, gamma), which are bound to each other by disulfide bonds into a cross-shaped molecule comprising one long and three short arms with globules at each end. Alpha-5 is a subunit of laminin-10 (laminin-511), laminin-11 (laminin-521) and laminin-15 (laminin-523).</text>
</comment>
<feature type="disulfide bond" evidence="17">
    <location>
        <begin position="2028"/>
        <end position="2037"/>
    </location>
</feature>
<dbReference type="GO" id="GO:0030334">
    <property type="term" value="P:regulation of cell migration"/>
    <property type="evidence" value="ECO:0007669"/>
    <property type="project" value="InterPro"/>
</dbReference>
<organism evidence="25 26">
    <name type="scientific">Pavo cristatus</name>
    <name type="common">Indian peafowl</name>
    <name type="synonym">Blue peafowl</name>
    <dbReference type="NCBI Taxonomy" id="9049"/>
    <lineage>
        <taxon>Eukaryota</taxon>
        <taxon>Metazoa</taxon>
        <taxon>Chordata</taxon>
        <taxon>Craniata</taxon>
        <taxon>Vertebrata</taxon>
        <taxon>Euteleostomi</taxon>
        <taxon>Archelosauria</taxon>
        <taxon>Archosauria</taxon>
        <taxon>Dinosauria</taxon>
        <taxon>Saurischia</taxon>
        <taxon>Theropoda</taxon>
        <taxon>Coelurosauria</taxon>
        <taxon>Aves</taxon>
        <taxon>Neognathae</taxon>
        <taxon>Galloanserae</taxon>
        <taxon>Galliformes</taxon>
        <taxon>Phasianidae</taxon>
        <taxon>Phasianinae</taxon>
        <taxon>Pavo</taxon>
    </lineage>
</organism>
<feature type="disulfide bond" evidence="17">
    <location>
        <begin position="585"/>
        <end position="597"/>
    </location>
</feature>
<dbReference type="SUPFAM" id="SSF57196">
    <property type="entry name" value="EGF/Laminin"/>
    <property type="match status" value="19"/>
</dbReference>
<feature type="disulfide bond" evidence="17">
    <location>
        <begin position="1992"/>
        <end position="2006"/>
    </location>
</feature>
<feature type="disulfide bond" evidence="17">
    <location>
        <begin position="630"/>
        <end position="642"/>
    </location>
</feature>
<dbReference type="GO" id="GO:0002009">
    <property type="term" value="P:morphogenesis of an epithelium"/>
    <property type="evidence" value="ECO:0007669"/>
    <property type="project" value="UniProtKB-ARBA"/>
</dbReference>
<proteinExistence type="predicted"/>
<dbReference type="FunFam" id="2.10.25.10:FF:000209">
    <property type="entry name" value="Laminin subunit alpha 5"/>
    <property type="match status" value="1"/>
</dbReference>
<feature type="signal peptide" evidence="20">
    <location>
        <begin position="1"/>
        <end position="26"/>
    </location>
</feature>
<keyword evidence="26" id="KW-1185">Reference proteome</keyword>
<dbReference type="Pfam" id="PF06009">
    <property type="entry name" value="Laminin_II"/>
    <property type="match status" value="1"/>
</dbReference>
<evidence type="ECO:0000259" key="24">
    <source>
        <dbReference type="PROSITE" id="PS51117"/>
    </source>
</evidence>
<feature type="domain" description="Laminin EGF-like" evidence="22">
    <location>
        <begin position="539"/>
        <end position="584"/>
    </location>
</feature>
<dbReference type="PANTHER" id="PTHR10574">
    <property type="entry name" value="NETRIN/LAMININ-RELATED"/>
    <property type="match status" value="1"/>
</dbReference>
<comment type="caution">
    <text evidence="17">Lacks conserved residue(s) required for the propagation of feature annotation.</text>
</comment>
<dbReference type="Pfam" id="PF00052">
    <property type="entry name" value="Laminin_B"/>
    <property type="match status" value="1"/>
</dbReference>
<evidence type="ECO:0000256" key="1">
    <source>
        <dbReference type="ARBA" id="ARBA00004302"/>
    </source>
</evidence>
<protein>
    <recommendedName>
        <fullName evidence="13">Laminin subunit alpha-5</fullName>
    </recommendedName>
    <alternativeName>
        <fullName evidence="14">Laminin-10 subunit alpha</fullName>
    </alternativeName>
    <alternativeName>
        <fullName evidence="16">Laminin-11 subunit alpha</fullName>
    </alternativeName>
    <alternativeName>
        <fullName evidence="15">Laminin-15 subunit alpha</fullName>
    </alternativeName>
</protein>
<evidence type="ECO:0000256" key="6">
    <source>
        <dbReference type="ARBA" id="ARBA00022869"/>
    </source>
</evidence>
<evidence type="ECO:0000256" key="7">
    <source>
        <dbReference type="ARBA" id="ARBA00022889"/>
    </source>
</evidence>
<evidence type="ECO:0000256" key="4">
    <source>
        <dbReference type="ARBA" id="ARBA00022729"/>
    </source>
</evidence>
<dbReference type="GO" id="GO:0009887">
    <property type="term" value="P:animal organ morphogenesis"/>
    <property type="evidence" value="ECO:0007669"/>
    <property type="project" value="TreeGrafter"/>
</dbReference>
<dbReference type="GO" id="GO:0016477">
    <property type="term" value="P:cell migration"/>
    <property type="evidence" value="ECO:0007669"/>
    <property type="project" value="UniProtKB-ARBA"/>
</dbReference>
<feature type="domain" description="Laminin EGF-like" evidence="22">
    <location>
        <begin position="1517"/>
        <end position="1565"/>
    </location>
</feature>
<feature type="coiled-coil region" evidence="18">
    <location>
        <begin position="2375"/>
        <end position="2402"/>
    </location>
</feature>
<dbReference type="PANTHER" id="PTHR10574:SF406">
    <property type="entry name" value="LAMININ SUBUNIT ALPHA 5"/>
    <property type="match status" value="1"/>
</dbReference>
<dbReference type="GO" id="GO:0045995">
    <property type="term" value="P:regulation of embryonic development"/>
    <property type="evidence" value="ECO:0007669"/>
    <property type="project" value="InterPro"/>
</dbReference>
<feature type="domain" description="Laminin G" evidence="21">
    <location>
        <begin position="3447"/>
        <end position="3605"/>
    </location>
</feature>
<feature type="domain" description="Laminin EGF-like" evidence="22">
    <location>
        <begin position="2009"/>
        <end position="2055"/>
    </location>
</feature>
<evidence type="ECO:0000256" key="14">
    <source>
        <dbReference type="ARBA" id="ARBA00077092"/>
    </source>
</evidence>
<evidence type="ECO:0000256" key="5">
    <source>
        <dbReference type="ARBA" id="ARBA00022737"/>
    </source>
</evidence>
<feature type="disulfide bond" evidence="17">
    <location>
        <begin position="677"/>
        <end position="694"/>
    </location>
</feature>
<evidence type="ECO:0000256" key="20">
    <source>
        <dbReference type="SAM" id="SignalP"/>
    </source>
</evidence>
<dbReference type="SMART" id="SM00281">
    <property type="entry name" value="LamB"/>
    <property type="match status" value="1"/>
</dbReference>
<dbReference type="CDD" id="cd02795">
    <property type="entry name" value="CBM6-CBM35-CBM36_like"/>
    <property type="match status" value="1"/>
</dbReference>
<evidence type="ECO:0000256" key="10">
    <source>
        <dbReference type="ARBA" id="ARBA00023180"/>
    </source>
</evidence>
<dbReference type="InterPro" id="IPR009254">
    <property type="entry name" value="Laminin_aI"/>
</dbReference>
<keyword evidence="10" id="KW-0325">Glycoprotein</keyword>
<dbReference type="InterPro" id="IPR002049">
    <property type="entry name" value="LE_dom"/>
</dbReference>
<feature type="domain" description="Laminin EGF-like" evidence="22">
    <location>
        <begin position="1427"/>
        <end position="1472"/>
    </location>
</feature>
<evidence type="ECO:0000256" key="2">
    <source>
        <dbReference type="ARBA" id="ARBA00022525"/>
    </source>
</evidence>
<dbReference type="SMART" id="SM00180">
    <property type="entry name" value="EGF_Lam"/>
    <property type="match status" value="22"/>
</dbReference>
<dbReference type="FunFam" id="2.10.25.10:FF:000405">
    <property type="entry name" value="Laminin subunit alpha 5"/>
    <property type="match status" value="1"/>
</dbReference>
<dbReference type="Pfam" id="PF00055">
    <property type="entry name" value="Laminin_N"/>
    <property type="match status" value="1"/>
</dbReference>
<feature type="disulfide bond" evidence="17">
    <location>
        <begin position="541"/>
        <end position="558"/>
    </location>
</feature>
<feature type="domain" description="Laminin EGF-like" evidence="22">
    <location>
        <begin position="1899"/>
        <end position="1954"/>
    </location>
</feature>
<dbReference type="InterPro" id="IPR001368">
    <property type="entry name" value="TNFR/NGFR_Cys_rich_reg"/>
</dbReference>
<feature type="disulfide bond" evidence="17">
    <location>
        <begin position="539"/>
        <end position="551"/>
    </location>
</feature>
<dbReference type="GO" id="GO:0030155">
    <property type="term" value="P:regulation of cell adhesion"/>
    <property type="evidence" value="ECO:0007669"/>
    <property type="project" value="InterPro"/>
</dbReference>
<dbReference type="InterPro" id="IPR056863">
    <property type="entry name" value="LMN_ATRN_NET-like_EGF"/>
</dbReference>
<evidence type="ECO:0000256" key="11">
    <source>
        <dbReference type="ARBA" id="ARBA00023292"/>
    </source>
</evidence>
<name>A0A8C9LBD2_PAVCR</name>